<dbReference type="EMBL" id="CAMXCT010004024">
    <property type="protein sequence ID" value="CAI4007374.1"/>
    <property type="molecule type" value="Genomic_DNA"/>
</dbReference>
<dbReference type="GO" id="GO:0016226">
    <property type="term" value="P:iron-sulfur cluster assembly"/>
    <property type="evidence" value="ECO:0007669"/>
    <property type="project" value="InterPro"/>
</dbReference>
<protein>
    <submittedName>
        <fullName evidence="4">Iron-sulfur cluster assembly SufBD family protein slr0076</fullName>
    </submittedName>
</protein>
<reference evidence="3" key="2">
    <citation type="submission" date="2024-04" db="EMBL/GenBank/DDBJ databases">
        <authorList>
            <person name="Chen Y."/>
            <person name="Shah S."/>
            <person name="Dougan E. K."/>
            <person name="Thang M."/>
            <person name="Chan C."/>
        </authorList>
    </citation>
    <scope>NUCLEOTIDE SEQUENCE [LARGE SCALE GENOMIC DNA]</scope>
</reference>
<accession>A0A9P1DB12</accession>
<sequence>MSCLSRLTRRSNQEHKNLVGGSAECIFKGIIKVDAEAQQTESAQIVRSLLLTKKSKVKAMPSLQIQADEVTCSHGAALTQLDPEELFYLASRGLDAANARRLMLSGFPMDLLEGLKELMPKSYARVTQKLTSMAESNAE</sequence>
<name>A0A9P1DB12_9DINO</name>
<reference evidence="2" key="1">
    <citation type="submission" date="2022-10" db="EMBL/GenBank/DDBJ databases">
        <authorList>
            <person name="Chen Y."/>
            <person name="Dougan E. K."/>
            <person name="Chan C."/>
            <person name="Rhodes N."/>
            <person name="Thang M."/>
        </authorList>
    </citation>
    <scope>NUCLEOTIDE SEQUENCE</scope>
</reference>
<dbReference type="EMBL" id="CAMXCT020004024">
    <property type="protein sequence ID" value="CAL1160749.1"/>
    <property type="molecule type" value="Genomic_DNA"/>
</dbReference>
<dbReference type="InterPro" id="IPR055346">
    <property type="entry name" value="Fe-S_cluster_assembly_SufBD"/>
</dbReference>
<dbReference type="SUPFAM" id="SSF101960">
    <property type="entry name" value="Stabilizer of iron transporter SufD"/>
    <property type="match status" value="1"/>
</dbReference>
<comment type="caution">
    <text evidence="2">The sequence shown here is derived from an EMBL/GenBank/DDBJ whole genome shotgun (WGS) entry which is preliminary data.</text>
</comment>
<evidence type="ECO:0000313" key="2">
    <source>
        <dbReference type="EMBL" id="CAI4007374.1"/>
    </source>
</evidence>
<evidence type="ECO:0000313" key="5">
    <source>
        <dbReference type="Proteomes" id="UP001152797"/>
    </source>
</evidence>
<evidence type="ECO:0000313" key="3">
    <source>
        <dbReference type="EMBL" id="CAL1160749.1"/>
    </source>
</evidence>
<dbReference type="Pfam" id="PF01458">
    <property type="entry name" value="SUFBD_core"/>
    <property type="match status" value="1"/>
</dbReference>
<dbReference type="OrthoDB" id="444064at2759"/>
<evidence type="ECO:0000259" key="1">
    <source>
        <dbReference type="Pfam" id="PF01458"/>
    </source>
</evidence>
<keyword evidence="5" id="KW-1185">Reference proteome</keyword>
<dbReference type="Proteomes" id="UP001152797">
    <property type="component" value="Unassembled WGS sequence"/>
</dbReference>
<organism evidence="2">
    <name type="scientific">Cladocopium goreaui</name>
    <dbReference type="NCBI Taxonomy" id="2562237"/>
    <lineage>
        <taxon>Eukaryota</taxon>
        <taxon>Sar</taxon>
        <taxon>Alveolata</taxon>
        <taxon>Dinophyceae</taxon>
        <taxon>Suessiales</taxon>
        <taxon>Symbiodiniaceae</taxon>
        <taxon>Cladocopium</taxon>
    </lineage>
</organism>
<gene>
    <name evidence="2" type="ORF">C1SCF055_LOCUS32935</name>
</gene>
<dbReference type="PANTHER" id="PTHR43575">
    <property type="entry name" value="PROTEIN ABCI7, CHLOROPLASTIC"/>
    <property type="match status" value="1"/>
</dbReference>
<dbReference type="AlphaFoldDB" id="A0A9P1DB12"/>
<proteinExistence type="predicted"/>
<dbReference type="EMBL" id="CAMXCT030004024">
    <property type="protein sequence ID" value="CAL4794686.1"/>
    <property type="molecule type" value="Genomic_DNA"/>
</dbReference>
<evidence type="ECO:0000313" key="4">
    <source>
        <dbReference type="EMBL" id="CAL4794686.1"/>
    </source>
</evidence>
<dbReference type="InterPro" id="IPR000825">
    <property type="entry name" value="SUF_FeS_clus_asmbl_SufBD_core"/>
</dbReference>
<dbReference type="InterPro" id="IPR037284">
    <property type="entry name" value="SUF_FeS_clus_asmbl_SufBD_sf"/>
</dbReference>
<dbReference type="PANTHER" id="PTHR43575:SF1">
    <property type="entry name" value="PROTEIN ABCI7, CHLOROPLASTIC"/>
    <property type="match status" value="1"/>
</dbReference>
<feature type="domain" description="SUF system FeS cluster assembly SufBD core" evidence="1">
    <location>
        <begin position="10"/>
        <end position="107"/>
    </location>
</feature>